<name>A0ABU3KPI5_9BURK</name>
<reference evidence="1 2" key="1">
    <citation type="submission" date="2023-08" db="EMBL/GenBank/DDBJ databases">
        <title>Rhodoferax potami sp. nov. and Rhodoferax mekongensis sp. nov., isolated from the Mekong River in Thailand.</title>
        <authorList>
            <person name="Kitikhun S."/>
            <person name="Charoenyingcharoen P."/>
            <person name="Siriarchawattana P."/>
            <person name="Likhitrattanapisal S."/>
            <person name="Nilsakha T."/>
            <person name="Chanpet A."/>
            <person name="Rattanawaree P."/>
            <person name="Ingsriswang S."/>
        </authorList>
    </citation>
    <scope>NUCLEOTIDE SEQUENCE [LARGE SCALE GENOMIC DNA]</scope>
    <source>
        <strain evidence="1 2">TBRC 17660</strain>
    </source>
</reference>
<keyword evidence="2" id="KW-1185">Reference proteome</keyword>
<evidence type="ECO:0000313" key="2">
    <source>
        <dbReference type="Proteomes" id="UP001321700"/>
    </source>
</evidence>
<comment type="caution">
    <text evidence="1">The sequence shown here is derived from an EMBL/GenBank/DDBJ whole genome shotgun (WGS) entry which is preliminary data.</text>
</comment>
<accession>A0ABU3KPI5</accession>
<evidence type="ECO:0000313" key="1">
    <source>
        <dbReference type="EMBL" id="MDT7519238.1"/>
    </source>
</evidence>
<sequence>MTQDTSPVADTVADDLVDDDFETIGDYHRMAAQHFQAAAKHHLAAAAADDEGDDEANARHAFLAYRHQLNGVQCAEIAMMESDSLDDPFDVPSEDDGQ</sequence>
<dbReference type="EMBL" id="JAVBIK010000001">
    <property type="protein sequence ID" value="MDT7519238.1"/>
    <property type="molecule type" value="Genomic_DNA"/>
</dbReference>
<dbReference type="RefSeq" id="WP_313874932.1">
    <property type="nucleotide sequence ID" value="NZ_JAVBIK010000001.1"/>
</dbReference>
<protein>
    <submittedName>
        <fullName evidence="1">Uncharacterized protein</fullName>
    </submittedName>
</protein>
<proteinExistence type="predicted"/>
<organism evidence="1 2">
    <name type="scientific">Rhodoferax potami</name>
    <dbReference type="NCBI Taxonomy" id="3068338"/>
    <lineage>
        <taxon>Bacteria</taxon>
        <taxon>Pseudomonadati</taxon>
        <taxon>Pseudomonadota</taxon>
        <taxon>Betaproteobacteria</taxon>
        <taxon>Burkholderiales</taxon>
        <taxon>Comamonadaceae</taxon>
        <taxon>Rhodoferax</taxon>
    </lineage>
</organism>
<gene>
    <name evidence="1" type="ORF">RAE19_11025</name>
</gene>
<dbReference type="Proteomes" id="UP001321700">
    <property type="component" value="Unassembled WGS sequence"/>
</dbReference>